<dbReference type="Proteomes" id="UP001210261">
    <property type="component" value="Unassembled WGS sequence"/>
</dbReference>
<protein>
    <recommendedName>
        <fullName evidence="3">Cache domain-containing protein</fullName>
    </recommendedName>
</protein>
<evidence type="ECO:0000313" key="2">
    <source>
        <dbReference type="Proteomes" id="UP001210261"/>
    </source>
</evidence>
<dbReference type="EMBL" id="JAQHXR010000006">
    <property type="protein sequence ID" value="MDA3969596.1"/>
    <property type="molecule type" value="Genomic_DNA"/>
</dbReference>
<comment type="caution">
    <text evidence="1">The sequence shown here is derived from an EMBL/GenBank/DDBJ whole genome shotgun (WGS) entry which is preliminary data.</text>
</comment>
<reference evidence="1 2" key="1">
    <citation type="submission" date="2023-01" db="EMBL/GenBank/DDBJ databases">
        <title>Description of Helicobacter ibis sp. nov. isolated from faecal droppings of black-faced ibis (Theristicus melanopis).</title>
        <authorList>
            <person name="Lopez-Cantillo M."/>
            <person name="Vidal-Veuthey B."/>
            <person name="Mella A."/>
            <person name="De La Haba R."/>
            <person name="Collado L."/>
        </authorList>
    </citation>
    <scope>NUCLEOTIDE SEQUENCE [LARGE SCALE GENOMIC DNA]</scope>
    <source>
        <strain evidence="1 2">A82</strain>
    </source>
</reference>
<dbReference type="CDD" id="cd12912">
    <property type="entry name" value="PDC2_MCP_like"/>
    <property type="match status" value="1"/>
</dbReference>
<sequence>MDNQRVFVVDITRPILNRKKELMAVVGVVVDLNEISNSIFNAKSVAYANNRNFMITENGVMLVNSNSELVGKNLKDINKDEKITEFIKNNEIGIVDYSYNGVDNYAGITEYRVWKDVDTEWTLVSVVPKDEVYAPLVSVERS</sequence>
<evidence type="ECO:0000313" key="1">
    <source>
        <dbReference type="EMBL" id="MDA3969596.1"/>
    </source>
</evidence>
<dbReference type="Gene3D" id="3.30.450.20">
    <property type="entry name" value="PAS domain"/>
    <property type="match status" value="1"/>
</dbReference>
<evidence type="ECO:0008006" key="3">
    <source>
        <dbReference type="Google" id="ProtNLM"/>
    </source>
</evidence>
<name>A0ABT4VHS4_9HELI</name>
<accession>A0ABT4VHS4</accession>
<dbReference type="RefSeq" id="WP_271021955.1">
    <property type="nucleotide sequence ID" value="NZ_JAQHXR010000006.1"/>
</dbReference>
<proteinExistence type="predicted"/>
<organism evidence="1 2">
    <name type="scientific">Helicobacter ibis</name>
    <dbReference type="NCBI Taxonomy" id="2962633"/>
    <lineage>
        <taxon>Bacteria</taxon>
        <taxon>Pseudomonadati</taxon>
        <taxon>Campylobacterota</taxon>
        <taxon>Epsilonproteobacteria</taxon>
        <taxon>Campylobacterales</taxon>
        <taxon>Helicobacteraceae</taxon>
        <taxon>Helicobacter</taxon>
    </lineage>
</organism>
<keyword evidence="2" id="KW-1185">Reference proteome</keyword>
<gene>
    <name evidence="1" type="ORF">PF021_07955</name>
</gene>